<feature type="domain" description="Helicase C-terminal" evidence="20">
    <location>
        <begin position="570"/>
        <end position="724"/>
    </location>
</feature>
<keyword evidence="11" id="KW-0067">ATP-binding</keyword>
<evidence type="ECO:0000313" key="21">
    <source>
        <dbReference type="Proteomes" id="UP000035681"/>
    </source>
</evidence>
<dbReference type="PANTHER" id="PTHR45629">
    <property type="entry name" value="SNF2/RAD54 FAMILY MEMBER"/>
    <property type="match status" value="1"/>
</dbReference>
<evidence type="ECO:0000256" key="18">
    <source>
        <dbReference type="SAM" id="MobiDB-lite"/>
    </source>
</evidence>
<dbReference type="InterPro" id="IPR058951">
    <property type="entry name" value="WHD_Rad26_CSB-like"/>
</dbReference>
<dbReference type="GO" id="GO:0005524">
    <property type="term" value="F:ATP binding"/>
    <property type="evidence" value="ECO:0007669"/>
    <property type="project" value="InterPro"/>
</dbReference>
<protein>
    <recommendedName>
        <fullName evidence="4">DNA repair and recombination protein RAD54-like</fullName>
    </recommendedName>
    <alternativeName>
        <fullName evidence="17">Protein okra</fullName>
    </alternativeName>
</protein>
<feature type="domain" description="Helicase ATP-binding" evidence="19">
    <location>
        <begin position="245"/>
        <end position="422"/>
    </location>
</feature>
<keyword evidence="8" id="KW-0498">Mitosis</keyword>
<evidence type="ECO:0000256" key="6">
    <source>
        <dbReference type="ARBA" id="ARBA00022741"/>
    </source>
</evidence>
<evidence type="ECO:0000256" key="3">
    <source>
        <dbReference type="ARBA" id="ARBA00011467"/>
    </source>
</evidence>
<dbReference type="CDD" id="cd18793">
    <property type="entry name" value="SF2_C_SNF"/>
    <property type="match status" value="1"/>
</dbReference>
<comment type="function">
    <text evidence="16">Involved in mitotic DNA repair and meiotic recombination. Functions in the recombinational DNA repair pathway. Essential for interhomolog gene conversion (GC), but may have a less important role in intersister GC than spn-A/Rad51. In the presence of DNA, spn-A/Rad51 enhances the ATPase activity of okr/Rad54.</text>
</comment>
<evidence type="ECO:0000259" key="19">
    <source>
        <dbReference type="PROSITE" id="PS51192"/>
    </source>
</evidence>
<proteinExistence type="inferred from homology"/>
<reference evidence="22" key="1">
    <citation type="submission" date="2024-02" db="UniProtKB">
        <authorList>
            <consortium name="WormBaseParasite"/>
        </authorList>
    </citation>
    <scope>IDENTIFICATION</scope>
</reference>
<organism evidence="21 22">
    <name type="scientific">Strongyloides stercoralis</name>
    <name type="common">Threadworm</name>
    <dbReference type="NCBI Taxonomy" id="6248"/>
    <lineage>
        <taxon>Eukaryota</taxon>
        <taxon>Metazoa</taxon>
        <taxon>Ecdysozoa</taxon>
        <taxon>Nematoda</taxon>
        <taxon>Chromadorea</taxon>
        <taxon>Rhabditida</taxon>
        <taxon>Tylenchina</taxon>
        <taxon>Panagrolaimomorpha</taxon>
        <taxon>Strongyloidoidea</taxon>
        <taxon>Strongyloididae</taxon>
        <taxon>Strongyloides</taxon>
    </lineage>
</organism>
<name>A0AAF5D6Y5_STRER</name>
<evidence type="ECO:0000256" key="5">
    <source>
        <dbReference type="ARBA" id="ARBA00022618"/>
    </source>
</evidence>
<dbReference type="Gene3D" id="3.40.50.10810">
    <property type="entry name" value="Tandem AAA-ATPase domain"/>
    <property type="match status" value="1"/>
</dbReference>
<keyword evidence="7" id="KW-0227">DNA damage</keyword>
<evidence type="ECO:0000256" key="8">
    <source>
        <dbReference type="ARBA" id="ARBA00022776"/>
    </source>
</evidence>
<dbReference type="Pfam" id="PF00271">
    <property type="entry name" value="Helicase_C"/>
    <property type="match status" value="1"/>
</dbReference>
<comment type="similarity">
    <text evidence="2">Belongs to the SNF2/RAD54 helicase family.</text>
</comment>
<accession>A0AAF5D6Y5</accession>
<dbReference type="SMART" id="SM00490">
    <property type="entry name" value="HELICc"/>
    <property type="match status" value="1"/>
</dbReference>
<dbReference type="Pfam" id="PF00176">
    <property type="entry name" value="SNF2-rel_dom"/>
    <property type="match status" value="1"/>
</dbReference>
<dbReference type="SMART" id="SM00487">
    <property type="entry name" value="DEXDc"/>
    <property type="match status" value="1"/>
</dbReference>
<evidence type="ECO:0000256" key="9">
    <source>
        <dbReference type="ARBA" id="ARBA00022801"/>
    </source>
</evidence>
<dbReference type="Proteomes" id="UP000035681">
    <property type="component" value="Unplaced"/>
</dbReference>
<evidence type="ECO:0000256" key="7">
    <source>
        <dbReference type="ARBA" id="ARBA00022763"/>
    </source>
</evidence>
<dbReference type="GO" id="GO:0051301">
    <property type="term" value="P:cell division"/>
    <property type="evidence" value="ECO:0007669"/>
    <property type="project" value="UniProtKB-KW"/>
</dbReference>
<evidence type="ECO:0000256" key="10">
    <source>
        <dbReference type="ARBA" id="ARBA00022806"/>
    </source>
</evidence>
<dbReference type="PROSITE" id="PS51194">
    <property type="entry name" value="HELICASE_CTER"/>
    <property type="match status" value="1"/>
</dbReference>
<dbReference type="InterPro" id="IPR014001">
    <property type="entry name" value="Helicase_ATP-bd"/>
</dbReference>
<keyword evidence="15" id="KW-0131">Cell cycle</keyword>
<dbReference type="GO" id="GO:0008094">
    <property type="term" value="F:ATP-dependent activity, acting on DNA"/>
    <property type="evidence" value="ECO:0007669"/>
    <property type="project" value="TreeGrafter"/>
</dbReference>
<dbReference type="InterPro" id="IPR001650">
    <property type="entry name" value="Helicase_C-like"/>
</dbReference>
<evidence type="ECO:0000256" key="1">
    <source>
        <dbReference type="ARBA" id="ARBA00004123"/>
    </source>
</evidence>
<evidence type="ECO:0000256" key="15">
    <source>
        <dbReference type="ARBA" id="ARBA00023306"/>
    </source>
</evidence>
<keyword evidence="13" id="KW-0234">DNA repair</keyword>
<dbReference type="PANTHER" id="PTHR45629:SF7">
    <property type="entry name" value="DNA EXCISION REPAIR PROTEIN ERCC-6-RELATED"/>
    <property type="match status" value="1"/>
</dbReference>
<evidence type="ECO:0000313" key="22">
    <source>
        <dbReference type="WBParaSite" id="TCONS_00007029.p1"/>
    </source>
</evidence>
<evidence type="ECO:0000256" key="16">
    <source>
        <dbReference type="ARBA" id="ARBA00024776"/>
    </source>
</evidence>
<evidence type="ECO:0000259" key="20">
    <source>
        <dbReference type="PROSITE" id="PS51194"/>
    </source>
</evidence>
<evidence type="ECO:0000256" key="14">
    <source>
        <dbReference type="ARBA" id="ARBA00023242"/>
    </source>
</evidence>
<sequence length="1044" mass="121449">MDDDYMVSSPLNFDASDYTEQDDFILGDSSETISFAPNVGSTNMNDRKNLKISSENKDFSGLDVGVQVYSSNTLEESYLLKAQEAFGKKEKRKRRIEDCLFKTSDKVSKGLITPFEKIDAEKKSKKQKKDNNEKSDDDYIPSDDEVRNVDVDKLFEDSNSDEDFSNSSSTKSFSFSKGKIIDDGDDKVFYKRINDYKTSLYVNSDEEEEAEKSRKFKSIGKNMKIDKEIWKKLYNYQKTCLRWLAELHNQNVGGILADEMGLGKTVQICCFLRAVAESKCMDEEYNVVGLGPSLIVCPATLLHQWVIELHKWFPMCRVAIFHSIGSCKQTANELIKKMSKYRCDGSIIVTTYATFTQKYRYFSKANWHYIILDEGHYIRNPDIKAAELLRTINTRHRLLISGSPLQNNLKELWSLIDFIYPKRLGDLRTFTEHFSIPIIQGGYSNATPIQIRAAYKCACVLRDMINPFILRRMKKDVEMSIHLPQKNEQVLFCELTQEQHDLYLDYLNSKEMKNIRLGKMEVFKALIMLRKICNHPDFITGGPNKNNEYDIEESIDKEFGYYKRSSKMKVVRQLLYMWKKQKHKVLLFSQSRAMLTILERLAILEEYNYLRMDGETPIKQRQVLVEKFNTDDNIFLFLLTTKVGGLGVNLTGANRLIIYDPDWNPCTDVQARERAWRIGQSREVTIYRLLTSGTIEEKMYQRQIFKEFLANKVLSDPKQARILKTQHIKDLFTLGNVEVSRKHGTETAAIFHGQNGEKRRENFFDKKKKLEREKKKNDINEINEEGNETQLTSDEIEHLKNLRKEKELKKDDQLHDIEKEEEIEMVNRKENYNVKEKDNYGDNDYVLKALFKKDMVQSAISHDIIMKDVPRDHQIIEDEADLIAKRAVEALNASIRQKPIAIVQKSVPKIKKEIENKGNQNDSQGKLPVKSGLDLLSRIQARKDRLLEENDITIPDNMVNEEYSKHEFWPTSVKEQMAKKTKYSSLAEEIKMFFIFNGNISTTKQIVANFRQKVDPEDSYIFRAILKKIASLDEKSGKWKLKIS</sequence>
<comment type="subunit">
    <text evidence="3">Interacts (via N-terminus) with spn-A/Rad51.</text>
</comment>
<evidence type="ECO:0000256" key="4">
    <source>
        <dbReference type="ARBA" id="ARBA00015341"/>
    </source>
</evidence>
<evidence type="ECO:0000256" key="11">
    <source>
        <dbReference type="ARBA" id="ARBA00022840"/>
    </source>
</evidence>
<feature type="region of interest" description="Disordered" evidence="18">
    <location>
        <begin position="121"/>
        <end position="144"/>
    </location>
</feature>
<evidence type="ECO:0000256" key="12">
    <source>
        <dbReference type="ARBA" id="ARBA00023125"/>
    </source>
</evidence>
<dbReference type="WBParaSite" id="TCONS_00007029.p1">
    <property type="protein sequence ID" value="TCONS_00007029.p1"/>
    <property type="gene ID" value="XLOC_005108"/>
</dbReference>
<evidence type="ECO:0000256" key="2">
    <source>
        <dbReference type="ARBA" id="ARBA00007025"/>
    </source>
</evidence>
<keyword evidence="12" id="KW-0238">DNA-binding</keyword>
<dbReference type="Pfam" id="PF25875">
    <property type="entry name" value="WHD_Rad26_CSB"/>
    <property type="match status" value="1"/>
</dbReference>
<keyword evidence="9" id="KW-0378">Hydrolase</keyword>
<comment type="subcellular location">
    <subcellularLocation>
        <location evidence="1">Nucleus</location>
    </subcellularLocation>
</comment>
<keyword evidence="21" id="KW-1185">Reference proteome</keyword>
<dbReference type="InterPro" id="IPR050496">
    <property type="entry name" value="SNF2_RAD54_helicase_repair"/>
</dbReference>
<keyword evidence="14" id="KW-0539">Nucleus</keyword>
<dbReference type="GO" id="GO:0006283">
    <property type="term" value="P:transcription-coupled nucleotide-excision repair"/>
    <property type="evidence" value="ECO:0007669"/>
    <property type="project" value="TreeGrafter"/>
</dbReference>
<dbReference type="PROSITE" id="PS51192">
    <property type="entry name" value="HELICASE_ATP_BIND_1"/>
    <property type="match status" value="1"/>
</dbReference>
<dbReference type="GO" id="GO:0005634">
    <property type="term" value="C:nucleus"/>
    <property type="evidence" value="ECO:0007669"/>
    <property type="project" value="TreeGrafter"/>
</dbReference>
<dbReference type="InterPro" id="IPR027417">
    <property type="entry name" value="P-loop_NTPase"/>
</dbReference>
<dbReference type="AlphaFoldDB" id="A0AAF5D6Y5"/>
<dbReference type="Gene3D" id="3.40.50.300">
    <property type="entry name" value="P-loop containing nucleotide triphosphate hydrolases"/>
    <property type="match status" value="1"/>
</dbReference>
<dbReference type="InterPro" id="IPR049730">
    <property type="entry name" value="SNF2/RAD54-like_C"/>
</dbReference>
<evidence type="ECO:0000256" key="17">
    <source>
        <dbReference type="ARBA" id="ARBA00029956"/>
    </source>
</evidence>
<dbReference type="InterPro" id="IPR038718">
    <property type="entry name" value="SNF2-like_sf"/>
</dbReference>
<dbReference type="FunFam" id="3.40.50.10810:FF:000094">
    <property type="entry name" value="DNA excision repair protein ERCC-6"/>
    <property type="match status" value="1"/>
</dbReference>
<keyword evidence="5" id="KW-0132">Cell division</keyword>
<keyword evidence="6" id="KW-0547">Nucleotide-binding</keyword>
<evidence type="ECO:0000256" key="13">
    <source>
        <dbReference type="ARBA" id="ARBA00023204"/>
    </source>
</evidence>
<dbReference type="SUPFAM" id="SSF52540">
    <property type="entry name" value="P-loop containing nucleoside triphosphate hydrolases"/>
    <property type="match status" value="2"/>
</dbReference>
<dbReference type="GO" id="GO:0016787">
    <property type="term" value="F:hydrolase activity"/>
    <property type="evidence" value="ECO:0007669"/>
    <property type="project" value="UniProtKB-KW"/>
</dbReference>
<keyword evidence="10" id="KW-0347">Helicase</keyword>
<dbReference type="InterPro" id="IPR000330">
    <property type="entry name" value="SNF2_N"/>
</dbReference>